<evidence type="ECO:0000313" key="3">
    <source>
        <dbReference type="Proteomes" id="UP000003704"/>
    </source>
</evidence>
<dbReference type="CDD" id="cd03049">
    <property type="entry name" value="GST_N_3"/>
    <property type="match status" value="1"/>
</dbReference>
<dbReference type="GO" id="GO:0005737">
    <property type="term" value="C:cytoplasm"/>
    <property type="evidence" value="ECO:0007669"/>
    <property type="project" value="TreeGrafter"/>
</dbReference>
<dbReference type="PATRIC" id="fig|1172194.4.peg.4332"/>
<keyword evidence="3" id="KW-1185">Reference proteome</keyword>
<feature type="domain" description="GST N-terminal" evidence="1">
    <location>
        <begin position="1"/>
        <end position="82"/>
    </location>
</feature>
<dbReference type="SUPFAM" id="SSF47616">
    <property type="entry name" value="GST C-terminal domain-like"/>
    <property type="match status" value="1"/>
</dbReference>
<dbReference type="InterPro" id="IPR036249">
    <property type="entry name" value="Thioredoxin-like_sf"/>
</dbReference>
<organism evidence="2 3">
    <name type="scientific">Hydrocarboniphaga effusa AP103</name>
    <dbReference type="NCBI Taxonomy" id="1172194"/>
    <lineage>
        <taxon>Bacteria</taxon>
        <taxon>Pseudomonadati</taxon>
        <taxon>Pseudomonadota</taxon>
        <taxon>Gammaproteobacteria</taxon>
        <taxon>Nevskiales</taxon>
        <taxon>Nevskiaceae</taxon>
        <taxon>Hydrocarboniphaga</taxon>
    </lineage>
</organism>
<proteinExistence type="predicted"/>
<dbReference type="Proteomes" id="UP000003704">
    <property type="component" value="Unassembled WGS sequence"/>
</dbReference>
<dbReference type="OrthoDB" id="8634103at2"/>
<gene>
    <name evidence="2" type="ORF">WQQ_44680</name>
</gene>
<dbReference type="AlphaFoldDB" id="I8T2X5"/>
<evidence type="ECO:0000313" key="2">
    <source>
        <dbReference type="EMBL" id="EIT68033.1"/>
    </source>
</evidence>
<dbReference type="SUPFAM" id="SSF52833">
    <property type="entry name" value="Thioredoxin-like"/>
    <property type="match status" value="1"/>
</dbReference>
<evidence type="ECO:0000259" key="1">
    <source>
        <dbReference type="PROSITE" id="PS50404"/>
    </source>
</evidence>
<dbReference type="InterPro" id="IPR004045">
    <property type="entry name" value="Glutathione_S-Trfase_N"/>
</dbReference>
<name>I8T2X5_9GAMM</name>
<dbReference type="Pfam" id="PF13409">
    <property type="entry name" value="GST_N_2"/>
    <property type="match status" value="1"/>
</dbReference>
<comment type="caution">
    <text evidence="2">The sequence shown here is derived from an EMBL/GenBank/DDBJ whole genome shotgun (WGS) entry which is preliminary data.</text>
</comment>
<dbReference type="Pfam" id="PF13410">
    <property type="entry name" value="GST_C_2"/>
    <property type="match status" value="1"/>
</dbReference>
<reference evidence="2 3" key="1">
    <citation type="journal article" date="2012" name="J. Bacteriol.">
        <title>Genome Sequence of n-Alkane-Degrading Hydrocarboniphaga effusa Strain AP103T (ATCC BAA-332T).</title>
        <authorList>
            <person name="Chang H.K."/>
            <person name="Zylstra G.J."/>
            <person name="Chae J.C."/>
        </authorList>
    </citation>
    <scope>NUCLEOTIDE SEQUENCE [LARGE SCALE GENOMIC DNA]</scope>
    <source>
        <strain evidence="2 3">AP103</strain>
    </source>
</reference>
<dbReference type="PANTHER" id="PTHR43968:SF6">
    <property type="entry name" value="GLUTATHIONE S-TRANSFERASE OMEGA"/>
    <property type="match status" value="1"/>
</dbReference>
<dbReference type="STRING" id="1172194.WQQ_44680"/>
<dbReference type="PROSITE" id="PS50404">
    <property type="entry name" value="GST_NTER"/>
    <property type="match status" value="1"/>
</dbReference>
<dbReference type="EMBL" id="AKGD01000004">
    <property type="protein sequence ID" value="EIT68033.1"/>
    <property type="molecule type" value="Genomic_DNA"/>
</dbReference>
<dbReference type="Gene3D" id="1.20.1050.10">
    <property type="match status" value="1"/>
</dbReference>
<dbReference type="PANTHER" id="PTHR43968">
    <property type="match status" value="1"/>
</dbReference>
<sequence length="202" mass="22313">MKMKLYCSPTSPYARKVRVIAAELGLSDLIEEIHVDPHSSPEELLAVNPLSKIPVLVTERNEVLPDSALIAEYLLTRGRGLTGLPRGSKRWAALRCQVTADGIMDASVATVMEKRRPESIVYMASLDRQAALISRALDLLEQQTSTFETEAPSTVEVSIGVALAYIDFRLPYIEWRTGRDALAAWYANFAQRPSMLLTAPPA</sequence>
<dbReference type="CDD" id="cd03205">
    <property type="entry name" value="GST_C_6"/>
    <property type="match status" value="1"/>
</dbReference>
<protein>
    <recommendedName>
        <fullName evidence="1">GST N-terminal domain-containing protein</fullName>
    </recommendedName>
</protein>
<dbReference type="Gene3D" id="3.40.30.10">
    <property type="entry name" value="Glutaredoxin"/>
    <property type="match status" value="1"/>
</dbReference>
<dbReference type="InterPro" id="IPR050983">
    <property type="entry name" value="GST_Omega/HSP26"/>
</dbReference>
<dbReference type="InterPro" id="IPR036282">
    <property type="entry name" value="Glutathione-S-Trfase_C_sf"/>
</dbReference>
<accession>I8T2X5</accession>
<dbReference type="RefSeq" id="WP_007187403.1">
    <property type="nucleotide sequence ID" value="NZ_AKGD01000004.1"/>
</dbReference>